<keyword evidence="1" id="KW-0285">Flavoprotein</keyword>
<dbReference type="Proteomes" id="UP001281614">
    <property type="component" value="Unassembled WGS sequence"/>
</dbReference>
<keyword evidence="5" id="KW-1185">Reference proteome</keyword>
<evidence type="ECO:0000256" key="3">
    <source>
        <dbReference type="ARBA" id="ARBA00023002"/>
    </source>
</evidence>
<dbReference type="Pfam" id="PF13738">
    <property type="entry name" value="Pyr_redox_3"/>
    <property type="match status" value="1"/>
</dbReference>
<dbReference type="InterPro" id="IPR036188">
    <property type="entry name" value="FAD/NAD-bd_sf"/>
</dbReference>
<dbReference type="EMBL" id="VYYT01000069">
    <property type="protein sequence ID" value="KAK2772277.1"/>
    <property type="molecule type" value="Genomic_DNA"/>
</dbReference>
<organism evidence="4 5">
    <name type="scientific">Colletotrichum kahawae</name>
    <name type="common">Coffee berry disease fungus</name>
    <dbReference type="NCBI Taxonomy" id="34407"/>
    <lineage>
        <taxon>Eukaryota</taxon>
        <taxon>Fungi</taxon>
        <taxon>Dikarya</taxon>
        <taxon>Ascomycota</taxon>
        <taxon>Pezizomycotina</taxon>
        <taxon>Sordariomycetes</taxon>
        <taxon>Hypocreomycetidae</taxon>
        <taxon>Glomerellales</taxon>
        <taxon>Glomerellaceae</taxon>
        <taxon>Colletotrichum</taxon>
        <taxon>Colletotrichum gloeosporioides species complex</taxon>
    </lineage>
</organism>
<dbReference type="SUPFAM" id="SSF51905">
    <property type="entry name" value="FAD/NAD(P)-binding domain"/>
    <property type="match status" value="2"/>
</dbReference>
<dbReference type="PRINTS" id="PR00411">
    <property type="entry name" value="PNDRDTASEI"/>
</dbReference>
<evidence type="ECO:0000313" key="4">
    <source>
        <dbReference type="EMBL" id="KAK2772277.1"/>
    </source>
</evidence>
<gene>
    <name evidence="4" type="ORF">CKAH01_13980</name>
</gene>
<evidence type="ECO:0000256" key="2">
    <source>
        <dbReference type="ARBA" id="ARBA00022827"/>
    </source>
</evidence>
<name>A0AAD9YMY4_COLKA</name>
<evidence type="ECO:0000313" key="5">
    <source>
        <dbReference type="Proteomes" id="UP001281614"/>
    </source>
</evidence>
<sequence>MRQETAVDVAIIGAGWYGLAAARTYLKLQPRVKILIIDSDKTVGGVWSKERLYPNLVAQVKLGLFNYSDKPMRPYKGDAKDPRVTGEMIHDYLQEYAEDHDILRRIRFNTFVETATQCEEGWRLTLRGENEVIVARKLMVATGVTSIPFMPKFDAGDEAVPVIHSRDLGGSFEALSDPAVQKVVVVGAAKSAYDAVYLLLEMGKEVTWLIRAQGAGPLAILPFMILNMVNSITFASTRLMTHLSPSILNTHGMLYWFFQRTALGLWLVARFWDFLHHVSGVHAGYRDGDHVQMLTPEIDRQSVFWAHSGLGVVTLPDFWKTLHSDRLTIRRDQVRSVNDGTITMKSGFTEKSDFVVMCTGWADHFGMFNPEQKAAIGLPHYGTDTYSAELEAKSEINLPGIDWDPCDAMADREVDARLPFLAQSPKLKFSSRLDPRLQKKWRLYRRVVPVDMALKGDRFLAILGQIHTVQTPLLSEVQSLWAILYLEGRLSLPDGDSMAREVALWNAWTRKRYLNQGQKFPYSLYDFLPYTDSLFRDLGLNNHRKSNLLSEILSPYRPHDFKGFVDEYLQGSRGA</sequence>
<dbReference type="Gene3D" id="3.50.50.60">
    <property type="entry name" value="FAD/NAD(P)-binding domain"/>
    <property type="match status" value="2"/>
</dbReference>
<comment type="caution">
    <text evidence="4">The sequence shown here is derived from an EMBL/GenBank/DDBJ whole genome shotgun (WGS) entry which is preliminary data.</text>
</comment>
<dbReference type="AlphaFoldDB" id="A0AAD9YMY4"/>
<evidence type="ECO:0000256" key="1">
    <source>
        <dbReference type="ARBA" id="ARBA00022630"/>
    </source>
</evidence>
<proteinExistence type="predicted"/>
<protein>
    <submittedName>
        <fullName evidence="4">Cofactor FMO1 FAD enzyme</fullName>
    </submittedName>
</protein>
<dbReference type="InterPro" id="IPR050346">
    <property type="entry name" value="FMO-like"/>
</dbReference>
<reference evidence="4" key="1">
    <citation type="submission" date="2023-02" db="EMBL/GenBank/DDBJ databases">
        <title>Colletotrichum kahawae CIFC_Que2 genome sequencing and assembly.</title>
        <authorList>
            <person name="Baroncelli R."/>
        </authorList>
    </citation>
    <scope>NUCLEOTIDE SEQUENCE</scope>
    <source>
        <strain evidence="4">CIFC_Que2</strain>
    </source>
</reference>
<dbReference type="PANTHER" id="PTHR23023">
    <property type="entry name" value="DIMETHYLANILINE MONOOXYGENASE"/>
    <property type="match status" value="1"/>
</dbReference>
<accession>A0AAD9YMY4</accession>
<keyword evidence="2" id="KW-0274">FAD</keyword>
<dbReference type="GO" id="GO:0016491">
    <property type="term" value="F:oxidoreductase activity"/>
    <property type="evidence" value="ECO:0007669"/>
    <property type="project" value="UniProtKB-KW"/>
</dbReference>
<keyword evidence="3" id="KW-0560">Oxidoreductase</keyword>